<name>A0A1T4Z2T1_9BACT</name>
<dbReference type="Proteomes" id="UP000190774">
    <property type="component" value="Unassembled WGS sequence"/>
</dbReference>
<keyword evidence="3" id="KW-1185">Reference proteome</keyword>
<accession>A0A1T4Z2T1</accession>
<feature type="region of interest" description="Disordered" evidence="1">
    <location>
        <begin position="1"/>
        <end position="120"/>
    </location>
</feature>
<reference evidence="3" key="1">
    <citation type="submission" date="2017-02" db="EMBL/GenBank/DDBJ databases">
        <authorList>
            <person name="Varghese N."/>
            <person name="Submissions S."/>
        </authorList>
    </citation>
    <scope>NUCLEOTIDE SEQUENCE [LARGE SCALE GENOMIC DNA]</scope>
    <source>
        <strain evidence="3">ATCC 700200</strain>
    </source>
</reference>
<proteinExistence type="predicted"/>
<feature type="compositionally biased region" description="Basic residues" evidence="1">
    <location>
        <begin position="82"/>
        <end position="104"/>
    </location>
</feature>
<dbReference type="EMBL" id="FUYE01000027">
    <property type="protein sequence ID" value="SKB08359.1"/>
    <property type="molecule type" value="Genomic_DNA"/>
</dbReference>
<organism evidence="2 3">
    <name type="scientific">Prosthecobacter debontii</name>
    <dbReference type="NCBI Taxonomy" id="48467"/>
    <lineage>
        <taxon>Bacteria</taxon>
        <taxon>Pseudomonadati</taxon>
        <taxon>Verrucomicrobiota</taxon>
        <taxon>Verrucomicrobiia</taxon>
        <taxon>Verrucomicrobiales</taxon>
        <taxon>Verrucomicrobiaceae</taxon>
        <taxon>Prosthecobacter</taxon>
    </lineage>
</organism>
<sequence length="161" mass="17448">MEGVGEGLDQPCGYELSQSAKTPCEVQATVRSQTDEAEEGQAGLRTPARGSRAKGPLSCLAKAGGRPPSPNRFSTYAEPLQRKKPNGYTRTKRSKPWVRGKRPTSQRSRPEGSRESEWEVKTCRPFPRSFRARRGGSALIVGFPGLAAWAESCGPSGRADV</sequence>
<feature type="compositionally biased region" description="Basic and acidic residues" evidence="1">
    <location>
        <begin position="108"/>
        <end position="120"/>
    </location>
</feature>
<evidence type="ECO:0000313" key="2">
    <source>
        <dbReference type="EMBL" id="SKB08359.1"/>
    </source>
</evidence>
<protein>
    <submittedName>
        <fullName evidence="2">Uncharacterized protein</fullName>
    </submittedName>
</protein>
<evidence type="ECO:0000313" key="3">
    <source>
        <dbReference type="Proteomes" id="UP000190774"/>
    </source>
</evidence>
<evidence type="ECO:0000256" key="1">
    <source>
        <dbReference type="SAM" id="MobiDB-lite"/>
    </source>
</evidence>
<gene>
    <name evidence="2" type="ORF">SAMN02745166_04911</name>
</gene>
<dbReference type="AlphaFoldDB" id="A0A1T4Z2T1"/>